<reference evidence="1" key="1">
    <citation type="submission" date="2021-06" db="EMBL/GenBank/DDBJ databases">
        <authorList>
            <person name="Kallberg Y."/>
            <person name="Tangrot J."/>
            <person name="Rosling A."/>
        </authorList>
    </citation>
    <scope>NUCLEOTIDE SEQUENCE</scope>
    <source>
        <strain evidence="1">IA702</strain>
    </source>
</reference>
<comment type="caution">
    <text evidence="1">The sequence shown here is derived from an EMBL/GenBank/DDBJ whole genome shotgun (WGS) entry which is preliminary data.</text>
</comment>
<dbReference type="EMBL" id="CAJVPJ010000134">
    <property type="protein sequence ID" value="CAG8483724.1"/>
    <property type="molecule type" value="Genomic_DNA"/>
</dbReference>
<accession>A0A9N8ZEC8</accession>
<name>A0A9N8ZEC8_9GLOM</name>
<dbReference type="Proteomes" id="UP000789572">
    <property type="component" value="Unassembled WGS sequence"/>
</dbReference>
<dbReference type="AlphaFoldDB" id="A0A9N8ZEC8"/>
<evidence type="ECO:0000313" key="2">
    <source>
        <dbReference type="Proteomes" id="UP000789572"/>
    </source>
</evidence>
<evidence type="ECO:0000313" key="1">
    <source>
        <dbReference type="EMBL" id="CAG8483724.1"/>
    </source>
</evidence>
<proteinExistence type="predicted"/>
<keyword evidence="2" id="KW-1185">Reference proteome</keyword>
<gene>
    <name evidence="1" type="ORF">POCULU_LOCUS1690</name>
</gene>
<organism evidence="1 2">
    <name type="scientific">Paraglomus occultum</name>
    <dbReference type="NCBI Taxonomy" id="144539"/>
    <lineage>
        <taxon>Eukaryota</taxon>
        <taxon>Fungi</taxon>
        <taxon>Fungi incertae sedis</taxon>
        <taxon>Mucoromycota</taxon>
        <taxon>Glomeromycotina</taxon>
        <taxon>Glomeromycetes</taxon>
        <taxon>Paraglomerales</taxon>
        <taxon>Paraglomeraceae</taxon>
        <taxon>Paraglomus</taxon>
    </lineage>
</organism>
<sequence length="84" mass="9375">MLVYDGNRPVDLMLGPDLLQASLNPSMGARIFPFHRHDLAKVAWLTRPAKILKSFGSMLMSKAYGVAFALLSDPSSIEARTWKR</sequence>
<protein>
    <submittedName>
        <fullName evidence="1">6100_t:CDS:1</fullName>
    </submittedName>
</protein>